<dbReference type="Proteomes" id="UP000827092">
    <property type="component" value="Unassembled WGS sequence"/>
</dbReference>
<dbReference type="PANTHER" id="PTHR46599">
    <property type="entry name" value="PIGGYBAC TRANSPOSABLE ELEMENT-DERIVED PROTEIN 4"/>
    <property type="match status" value="1"/>
</dbReference>
<proteinExistence type="predicted"/>
<evidence type="ECO:0000313" key="3">
    <source>
        <dbReference type="Proteomes" id="UP000827092"/>
    </source>
</evidence>
<evidence type="ECO:0000313" key="2">
    <source>
        <dbReference type="EMBL" id="KAG8176608.1"/>
    </source>
</evidence>
<name>A0AAV6TY94_9ARAC</name>
<evidence type="ECO:0000259" key="1">
    <source>
        <dbReference type="Pfam" id="PF13843"/>
    </source>
</evidence>
<gene>
    <name evidence="2" type="ORF">JTE90_028590</name>
</gene>
<dbReference type="InterPro" id="IPR029526">
    <property type="entry name" value="PGBD"/>
</dbReference>
<protein>
    <recommendedName>
        <fullName evidence="1">PiggyBac transposable element-derived protein domain-containing protein</fullName>
    </recommendedName>
</protein>
<dbReference type="EMBL" id="JAFNEN010000862">
    <property type="protein sequence ID" value="KAG8176608.1"/>
    <property type="molecule type" value="Genomic_DNA"/>
</dbReference>
<comment type="caution">
    <text evidence="2">The sequence shown here is derived from an EMBL/GenBank/DDBJ whole genome shotgun (WGS) entry which is preliminary data.</text>
</comment>
<organism evidence="2 3">
    <name type="scientific">Oedothorax gibbosus</name>
    <dbReference type="NCBI Taxonomy" id="931172"/>
    <lineage>
        <taxon>Eukaryota</taxon>
        <taxon>Metazoa</taxon>
        <taxon>Ecdysozoa</taxon>
        <taxon>Arthropoda</taxon>
        <taxon>Chelicerata</taxon>
        <taxon>Arachnida</taxon>
        <taxon>Araneae</taxon>
        <taxon>Araneomorphae</taxon>
        <taxon>Entelegynae</taxon>
        <taxon>Araneoidea</taxon>
        <taxon>Linyphiidae</taxon>
        <taxon>Erigoninae</taxon>
        <taxon>Oedothorax</taxon>
    </lineage>
</organism>
<accession>A0AAV6TY94</accession>
<feature type="domain" description="PiggyBac transposable element-derived protein" evidence="1">
    <location>
        <begin position="4"/>
        <end position="183"/>
    </location>
</feature>
<dbReference type="AlphaFoldDB" id="A0AAV6TY94"/>
<keyword evidence="3" id="KW-1185">Reference proteome</keyword>
<sequence length="206" mass="23354">MVKKIFALVDSRTFHTWNMEIYPGCQPEGPYKTRNTASGIVKRLTTKLHNTGRNVTVDNWYTSYSLAEDLLKKNIILVGTMRKNKRDFPVQFVTGKQRVIHSLFGFQKDKALVSYVPKKNKCVNLSTMHNDDTIDTSSGEAKNPEIVTFYNITKGAVDVVDELSSAYLTARISKRWPMVVFFVVDEYCSHECTCVASVDKKPTNGL</sequence>
<dbReference type="Pfam" id="PF13843">
    <property type="entry name" value="DDE_Tnp_1_7"/>
    <property type="match status" value="1"/>
</dbReference>
<reference evidence="2 3" key="1">
    <citation type="journal article" date="2022" name="Nat. Ecol. Evol.">
        <title>A masculinizing supergene underlies an exaggerated male reproductive morph in a spider.</title>
        <authorList>
            <person name="Hendrickx F."/>
            <person name="De Corte Z."/>
            <person name="Sonet G."/>
            <person name="Van Belleghem S.M."/>
            <person name="Kostlbacher S."/>
            <person name="Vangestel C."/>
        </authorList>
    </citation>
    <scope>NUCLEOTIDE SEQUENCE [LARGE SCALE GENOMIC DNA]</scope>
    <source>
        <strain evidence="2">W744_W776</strain>
    </source>
</reference>
<dbReference type="PANTHER" id="PTHR46599:SF6">
    <property type="entry name" value="DUAL SPECIFICITY PHOSPHATASE 26"/>
    <property type="match status" value="1"/>
</dbReference>